<dbReference type="PROSITE" id="PS51257">
    <property type="entry name" value="PROKAR_LIPOPROTEIN"/>
    <property type="match status" value="1"/>
</dbReference>
<sequence length="476" mass="51687">MKPTNINKVLALILMALVVFACVQGGEYAVPPVGGEEPDIIVNSSVSAVKEAWNQNKNSNGEDIYTFEVTTNGLYLEGHVVSSDLAGNFYKKLIIQDKAEGATHGIEVLVDKTSLFETFEVGRKVYIKLDGLSVSYDDGEDKDPSDGTPGRYTLGFLLNGGVEEIPSFIYSDHILRSLEIETIVPNVVFVDDFAQDHINTLIQIQAMQFEISELGKTYAGEANDEYDGMRTLLSCNDDLTATLQTSTFSDFKSYTIAAGQGAINAVLAKDFRADFFVLIINDPTYIDFSSDVRCDPVILDCGSNPIGGATVLFDENFDNTSESELEADGWINVNTNGGSEKFDWRSFSGNGYMQASAFRSNETPMEVWLVTPAIDLSTTTDEELTFDTKVGYYNGDALSVYASTDFTGDVDTATWALIQADLADSPSNGYGATLTPSGSINLSCLEGEVYIAFKYLGADSGVTTTFQLENVKVTGN</sequence>
<evidence type="ECO:0000256" key="1">
    <source>
        <dbReference type="SAM" id="SignalP"/>
    </source>
</evidence>
<gene>
    <name evidence="4" type="ORF">RM519_10630</name>
</gene>
<evidence type="ECO:0000259" key="3">
    <source>
        <dbReference type="Pfam" id="PF18942"/>
    </source>
</evidence>
<feature type="signal peptide" evidence="1">
    <location>
        <begin position="1"/>
        <end position="21"/>
    </location>
</feature>
<keyword evidence="5" id="KW-1185">Reference proteome</keyword>
<protein>
    <submittedName>
        <fullName evidence="4">DUF5689 domain-containing protein</fullName>
    </submittedName>
</protein>
<name>A0ABU2Y665_9FLAO</name>
<dbReference type="InterPro" id="IPR032185">
    <property type="entry name" value="DUF5017"/>
</dbReference>
<keyword evidence="1" id="KW-0732">Signal</keyword>
<organism evidence="4 5">
    <name type="scientific">Urechidicola vernalis</name>
    <dbReference type="NCBI Taxonomy" id="3075600"/>
    <lineage>
        <taxon>Bacteria</taxon>
        <taxon>Pseudomonadati</taxon>
        <taxon>Bacteroidota</taxon>
        <taxon>Flavobacteriia</taxon>
        <taxon>Flavobacteriales</taxon>
        <taxon>Flavobacteriaceae</taxon>
        <taxon>Urechidicola</taxon>
    </lineage>
</organism>
<dbReference type="NCBIfam" id="NF038128">
    <property type="entry name" value="choice_anch_J"/>
    <property type="match status" value="1"/>
</dbReference>
<reference evidence="4 5" key="1">
    <citation type="submission" date="2023-09" db="EMBL/GenBank/DDBJ databases">
        <authorList>
            <person name="Rey-Velasco X."/>
        </authorList>
    </citation>
    <scope>NUCLEOTIDE SEQUENCE [LARGE SCALE GENOMIC DNA]</scope>
    <source>
        <strain evidence="4 5">P050</strain>
    </source>
</reference>
<dbReference type="Proteomes" id="UP001252186">
    <property type="component" value="Unassembled WGS sequence"/>
</dbReference>
<feature type="chain" id="PRO_5045764014" evidence="1">
    <location>
        <begin position="22"/>
        <end position="476"/>
    </location>
</feature>
<feature type="domain" description="DUF5689" evidence="3">
    <location>
        <begin position="47"/>
        <end position="283"/>
    </location>
</feature>
<evidence type="ECO:0000313" key="4">
    <source>
        <dbReference type="EMBL" id="MDT0553702.1"/>
    </source>
</evidence>
<feature type="domain" description="DUF5017" evidence="2">
    <location>
        <begin position="382"/>
        <end position="465"/>
    </location>
</feature>
<evidence type="ECO:0000259" key="2">
    <source>
        <dbReference type="Pfam" id="PF16409"/>
    </source>
</evidence>
<proteinExistence type="predicted"/>
<dbReference type="Pfam" id="PF18942">
    <property type="entry name" value="DUF5689"/>
    <property type="match status" value="1"/>
</dbReference>
<dbReference type="Gene3D" id="2.60.120.200">
    <property type="match status" value="1"/>
</dbReference>
<dbReference type="RefSeq" id="WP_311593789.1">
    <property type="nucleotide sequence ID" value="NZ_JAVRHV010000005.1"/>
</dbReference>
<dbReference type="Pfam" id="PF16409">
    <property type="entry name" value="DUF5017"/>
    <property type="match status" value="1"/>
</dbReference>
<dbReference type="EMBL" id="JAVRHV010000005">
    <property type="protein sequence ID" value="MDT0553702.1"/>
    <property type="molecule type" value="Genomic_DNA"/>
</dbReference>
<accession>A0ABU2Y665</accession>
<dbReference type="InterPro" id="IPR043744">
    <property type="entry name" value="DUF5689"/>
</dbReference>
<comment type="caution">
    <text evidence="4">The sequence shown here is derived from an EMBL/GenBank/DDBJ whole genome shotgun (WGS) entry which is preliminary data.</text>
</comment>
<evidence type="ECO:0000313" key="5">
    <source>
        <dbReference type="Proteomes" id="UP001252186"/>
    </source>
</evidence>